<reference evidence="1" key="1">
    <citation type="journal article" date="2020" name="Stud. Mycol.">
        <title>101 Dothideomycetes genomes: a test case for predicting lifestyles and emergence of pathogens.</title>
        <authorList>
            <person name="Haridas S."/>
            <person name="Albert R."/>
            <person name="Binder M."/>
            <person name="Bloem J."/>
            <person name="Labutti K."/>
            <person name="Salamov A."/>
            <person name="Andreopoulos B."/>
            <person name="Baker S."/>
            <person name="Barry K."/>
            <person name="Bills G."/>
            <person name="Bluhm B."/>
            <person name="Cannon C."/>
            <person name="Castanera R."/>
            <person name="Culley D."/>
            <person name="Daum C."/>
            <person name="Ezra D."/>
            <person name="Gonzalez J."/>
            <person name="Henrissat B."/>
            <person name="Kuo A."/>
            <person name="Liang C."/>
            <person name="Lipzen A."/>
            <person name="Lutzoni F."/>
            <person name="Magnuson J."/>
            <person name="Mondo S."/>
            <person name="Nolan M."/>
            <person name="Ohm R."/>
            <person name="Pangilinan J."/>
            <person name="Park H.-J."/>
            <person name="Ramirez L."/>
            <person name="Alfaro M."/>
            <person name="Sun H."/>
            <person name="Tritt A."/>
            <person name="Yoshinaga Y."/>
            <person name="Zwiers L.-H."/>
            <person name="Turgeon B."/>
            <person name="Goodwin S."/>
            <person name="Spatafora J."/>
            <person name="Crous P."/>
            <person name="Grigoriev I."/>
        </authorList>
    </citation>
    <scope>NUCLEOTIDE SEQUENCE</scope>
    <source>
        <strain evidence="1">CBS 113818</strain>
    </source>
</reference>
<organism evidence="1 2">
    <name type="scientific">Ophiobolus disseminans</name>
    <dbReference type="NCBI Taxonomy" id="1469910"/>
    <lineage>
        <taxon>Eukaryota</taxon>
        <taxon>Fungi</taxon>
        <taxon>Dikarya</taxon>
        <taxon>Ascomycota</taxon>
        <taxon>Pezizomycotina</taxon>
        <taxon>Dothideomycetes</taxon>
        <taxon>Pleosporomycetidae</taxon>
        <taxon>Pleosporales</taxon>
        <taxon>Pleosporineae</taxon>
        <taxon>Phaeosphaeriaceae</taxon>
        <taxon>Ophiobolus</taxon>
    </lineage>
</organism>
<dbReference type="OrthoDB" id="3799981at2759"/>
<evidence type="ECO:0000313" key="2">
    <source>
        <dbReference type="Proteomes" id="UP000799424"/>
    </source>
</evidence>
<evidence type="ECO:0008006" key="3">
    <source>
        <dbReference type="Google" id="ProtNLM"/>
    </source>
</evidence>
<accession>A0A6A7AID3</accession>
<dbReference type="Gene3D" id="3.80.10.10">
    <property type="entry name" value="Ribonuclease Inhibitor"/>
    <property type="match status" value="1"/>
</dbReference>
<dbReference type="SUPFAM" id="SSF52047">
    <property type="entry name" value="RNI-like"/>
    <property type="match status" value="1"/>
</dbReference>
<gene>
    <name evidence="1" type="ORF">CC86DRAFT_399721</name>
</gene>
<dbReference type="Proteomes" id="UP000799424">
    <property type="component" value="Unassembled WGS sequence"/>
</dbReference>
<dbReference type="EMBL" id="MU006216">
    <property type="protein sequence ID" value="KAF2833071.1"/>
    <property type="molecule type" value="Genomic_DNA"/>
</dbReference>
<keyword evidence="2" id="KW-1185">Reference proteome</keyword>
<proteinExistence type="predicted"/>
<sequence>MLTLPADIQLLILDHITSNADLKELCVTSKACRNLALPRLYHYVNLITWDSDQSRLKRFVRCMSKGAGLHLQHTRIWTLQNTMPPSEPQCQLTGRLEFKQDVSSKTKDGPAPAETVDSFVLVLLEMFPEHRLRQFGYISDESISQQIMTSLIKKQKNLEQVQLSWGTILGSSRKIKHLDFQPLFRNLRALDVYVTGPREVESLIEELAKDDLKLERLALGMADGVALAIQDYILLQAMHRTPSSPNLKDCTLRGLKLDHYTCALWKPIMNLAKLQHLTVSNCSGIDQFILEDVALEFSVGALSLRHLAIELEADPDALVAILDRCHLLESLHVKMPSLPRTDYFLDALKPHAASLRTLALHERDATADQDEEDPISPHDFKKICKVGRNVHYFGFQLSPHELDPADWNAGDDGFATRLRSMKIMRGLRVIHFRLPQSESVDVGNITFYQTQAHVTWELQKFSNGVFEYMDRHKACPDLKAIVIGHHSHVGPGSHLGEEMVEWFYPRHCFIKGYQIDVLQRRTAVAVPVPAYRIQELEPGCDLLDYDPECEWVGGLPGRFHFLR</sequence>
<protein>
    <recommendedName>
        <fullName evidence="3">F-box domain-containing protein</fullName>
    </recommendedName>
</protein>
<dbReference type="AlphaFoldDB" id="A0A6A7AID3"/>
<evidence type="ECO:0000313" key="1">
    <source>
        <dbReference type="EMBL" id="KAF2833071.1"/>
    </source>
</evidence>
<dbReference type="InterPro" id="IPR032675">
    <property type="entry name" value="LRR_dom_sf"/>
</dbReference>
<name>A0A6A7AID3_9PLEO</name>